<protein>
    <recommendedName>
        <fullName evidence="5">Pentatricopeptide repeat protein</fullName>
    </recommendedName>
</protein>
<dbReference type="OrthoDB" id="1908178at2759"/>
<dbReference type="Proteomes" id="UP000054383">
    <property type="component" value="Unassembled WGS sequence"/>
</dbReference>
<name>A0A0U1LSB7_TALIS</name>
<evidence type="ECO:0000256" key="2">
    <source>
        <dbReference type="SAM" id="MobiDB-lite"/>
    </source>
</evidence>
<dbReference type="PANTHER" id="PTHR47447">
    <property type="entry name" value="OS03G0856100 PROTEIN"/>
    <property type="match status" value="1"/>
</dbReference>
<evidence type="ECO:0000256" key="1">
    <source>
        <dbReference type="ARBA" id="ARBA00022737"/>
    </source>
</evidence>
<evidence type="ECO:0000313" key="3">
    <source>
        <dbReference type="EMBL" id="CRG85394.1"/>
    </source>
</evidence>
<feature type="region of interest" description="Disordered" evidence="2">
    <location>
        <begin position="520"/>
        <end position="539"/>
    </location>
</feature>
<dbReference type="OMA" id="AFGTCCG"/>
<dbReference type="STRING" id="28573.A0A0U1LSB7"/>
<feature type="compositionally biased region" description="Polar residues" evidence="2">
    <location>
        <begin position="1"/>
        <end position="10"/>
    </location>
</feature>
<dbReference type="EMBL" id="CVMT01000002">
    <property type="protein sequence ID" value="CRG85394.1"/>
    <property type="molecule type" value="Genomic_DNA"/>
</dbReference>
<evidence type="ECO:0008006" key="5">
    <source>
        <dbReference type="Google" id="ProtNLM"/>
    </source>
</evidence>
<dbReference type="AlphaFoldDB" id="A0A0U1LSB7"/>
<dbReference type="Gene3D" id="1.25.40.10">
    <property type="entry name" value="Tetratricopeptide repeat domain"/>
    <property type="match status" value="1"/>
</dbReference>
<keyword evidence="1" id="KW-0677">Repeat</keyword>
<evidence type="ECO:0000313" key="4">
    <source>
        <dbReference type="Proteomes" id="UP000054383"/>
    </source>
</evidence>
<proteinExistence type="predicted"/>
<dbReference type="PANTHER" id="PTHR47447:SF17">
    <property type="entry name" value="OS12G0638900 PROTEIN"/>
    <property type="match status" value="1"/>
</dbReference>
<accession>A0A0U1LSB7</accession>
<feature type="compositionally biased region" description="Basic and acidic residues" evidence="2">
    <location>
        <begin position="57"/>
        <end position="72"/>
    </location>
</feature>
<gene>
    <name evidence="3" type="ORF">PISL3812_02469</name>
</gene>
<sequence length="653" mass="75823">MQSRFMSANAAQVRMKTNEEAEEPSTTDPPPSHADEHLESNTTIEGENNKAVAQQPEMDHGNSLESQKNERQENDDEDVSSRDNKNKPWPRYRPKERVSILEYIKKTRAVDLVAAEMFLQDDGAKEDPNDPRRHSVDIIAFLTALHDKSKSNQYVFTCYKKLPHPGVSWLSRMERKILLRRFAKPLDRRRSHARYYLQLVQDMIDAELPMNRWHWTNAIYFTAHKVPVLERRDLYDALSLWRRMEATGITSDGAIFELLYNIAIKSHQFSVADSLVHLMEKRGLVLSRHGMVSKIYASGLRQDVKGVEDDFDEFVRSGGIVDTTVLNALLSSLLNAGAMGTAHDLYSKIMKTYAAIRAQAERPKIKLPDAFTPPIFTEFGSWRRNSSRLGDIFKRYTRLMHEYTENPEQVQDLVPLTPDTRTFYIMFRHHCLHTGDLKTVCQILRDMETVFTVPPQSFIYNFLFLAFARHKAADGWTRERLQDVWVVFRRLLFESETRLARLESDGLLIESRWENPLKSASTDLLGPSPTDQYPPPPRKGIDRVEEENMMKKFDDMGHYRRSSYLDDSTPRRLENTMLLSRGLNIAILKAFGAHVGSRDLVDIYTQIERIWKPWKRLPSDAHAVKNELDRQLMRIRDKERADVVRPIGSRNYR</sequence>
<organism evidence="3 4">
    <name type="scientific">Talaromyces islandicus</name>
    <name type="common">Penicillium islandicum</name>
    <dbReference type="NCBI Taxonomy" id="28573"/>
    <lineage>
        <taxon>Eukaryota</taxon>
        <taxon>Fungi</taxon>
        <taxon>Dikarya</taxon>
        <taxon>Ascomycota</taxon>
        <taxon>Pezizomycotina</taxon>
        <taxon>Eurotiomycetes</taxon>
        <taxon>Eurotiomycetidae</taxon>
        <taxon>Eurotiales</taxon>
        <taxon>Trichocomaceae</taxon>
        <taxon>Talaromyces</taxon>
        <taxon>Talaromyces sect. Islandici</taxon>
    </lineage>
</organism>
<keyword evidence="4" id="KW-1185">Reference proteome</keyword>
<dbReference type="InterPro" id="IPR011990">
    <property type="entry name" value="TPR-like_helical_dom_sf"/>
</dbReference>
<feature type="region of interest" description="Disordered" evidence="2">
    <location>
        <begin position="1"/>
        <end position="91"/>
    </location>
</feature>
<reference evidence="3 4" key="1">
    <citation type="submission" date="2015-04" db="EMBL/GenBank/DDBJ databases">
        <authorList>
            <person name="Syromyatnikov M.Y."/>
            <person name="Popov V.N."/>
        </authorList>
    </citation>
    <scope>NUCLEOTIDE SEQUENCE [LARGE SCALE GENOMIC DNA]</scope>
    <source>
        <strain evidence="3">WF-38-12</strain>
    </source>
</reference>